<keyword evidence="3" id="KW-1185">Reference proteome</keyword>
<comment type="caution">
    <text evidence="2">The sequence shown here is derived from an EMBL/GenBank/DDBJ whole genome shotgun (WGS) entry which is preliminary data.</text>
</comment>
<proteinExistence type="predicted"/>
<organism evidence="2 3">
    <name type="scientific">Hermanssonia centrifuga</name>
    <dbReference type="NCBI Taxonomy" id="98765"/>
    <lineage>
        <taxon>Eukaryota</taxon>
        <taxon>Fungi</taxon>
        <taxon>Dikarya</taxon>
        <taxon>Basidiomycota</taxon>
        <taxon>Agaricomycotina</taxon>
        <taxon>Agaricomycetes</taxon>
        <taxon>Polyporales</taxon>
        <taxon>Meruliaceae</taxon>
        <taxon>Hermanssonia</taxon>
    </lineage>
</organism>
<gene>
    <name evidence="2" type="ORF">PHLCEN_2v2150</name>
</gene>
<evidence type="ECO:0000256" key="1">
    <source>
        <dbReference type="SAM" id="MobiDB-lite"/>
    </source>
</evidence>
<dbReference type="AlphaFoldDB" id="A0A2R6RPX3"/>
<dbReference type="EMBL" id="MLYV02000199">
    <property type="protein sequence ID" value="PSS32074.1"/>
    <property type="molecule type" value="Genomic_DNA"/>
</dbReference>
<accession>A0A2R6RPX3</accession>
<protein>
    <submittedName>
        <fullName evidence="2">Uncharacterized protein</fullName>
    </submittedName>
</protein>
<name>A0A2R6RPX3_9APHY</name>
<feature type="region of interest" description="Disordered" evidence="1">
    <location>
        <begin position="58"/>
        <end position="77"/>
    </location>
</feature>
<reference evidence="2 3" key="1">
    <citation type="submission" date="2018-02" db="EMBL/GenBank/DDBJ databases">
        <title>Genome sequence of the basidiomycete white-rot fungus Phlebia centrifuga.</title>
        <authorList>
            <person name="Granchi Z."/>
            <person name="Peng M."/>
            <person name="de Vries R.P."/>
            <person name="Hilden K."/>
            <person name="Makela M.R."/>
            <person name="Grigoriev I."/>
            <person name="Riley R."/>
        </authorList>
    </citation>
    <scope>NUCLEOTIDE SEQUENCE [LARGE SCALE GENOMIC DNA]</scope>
    <source>
        <strain evidence="2 3">FBCC195</strain>
    </source>
</reference>
<evidence type="ECO:0000313" key="3">
    <source>
        <dbReference type="Proteomes" id="UP000186601"/>
    </source>
</evidence>
<dbReference type="Proteomes" id="UP000186601">
    <property type="component" value="Unassembled WGS sequence"/>
</dbReference>
<sequence length="77" mass="9442">MDENGRARQRTLDEHVSILFCNIKERKLDMTDWRNEHFHLDVVVFIHPFYRRRFGASQDRTYHPSGSRRARIEREQL</sequence>
<evidence type="ECO:0000313" key="2">
    <source>
        <dbReference type="EMBL" id="PSS32074.1"/>
    </source>
</evidence>